<comment type="similarity">
    <text evidence="6">Belongs to the UPF0313 family.</text>
</comment>
<feature type="domain" description="Radical SAM core" evidence="7">
    <location>
        <begin position="295"/>
        <end position="571"/>
    </location>
</feature>
<proteinExistence type="inferred from homology"/>
<dbReference type="InterPro" id="IPR007197">
    <property type="entry name" value="rSAM"/>
</dbReference>
<keyword evidence="5 6" id="KW-0411">Iron-sulfur</keyword>
<evidence type="ECO:0000256" key="4">
    <source>
        <dbReference type="ARBA" id="ARBA00023004"/>
    </source>
</evidence>
<sequence>MPHFLPIDKNDLKARNIDQLDIIMVTGDAYIDHPSFGPVLIARYLEKHGFTVGIIAQPNWKSDEDFLKLGKPKLFFGVSSGNLDSMVANYTADKKLRRTDMYTPDNVGGKRPDRASLVYTNKVKQLFPGVSVVLGGVEASLRRFAQYDFWSDKVRRSLIFDAKADYLTYGMSEKGILRIAQEIQRSKDKDQNKSQFPIPNFQFPNTAIIVKDISEYKDVLILPSFEEVSTDKKKYAEAFKLYYLEGRLKHPRTIIQPCQGRYLVVFPPENLNQQEFESLFELPFMRAAHPMYKGKLIPACDFVRFSTVSHRGCFGGCSFCAISQHQGKYITSRSIDSIKKEIKEKIIPQKDFRGNILDVGGPTSNMYGITCSKEEGCTRASCIYPTVCRFLKNSQKPSLRVLREVRNIHGVKRLFIGSGIRYDLAMMDDEYMDELVNCHVGGQLSVAPEHICEEVLLLMGKPALGKFLQFKKKFEELSEIHGKEQFLVPYFIASHPGSTMRHALDLTLFMRKHQIRLEQVQNFTPTPMTVSTCMYYTGIDPFTGKSVHVPKGEERSFQKALLQPHLEKNFRQVAKALKQLKREDLIKGLTRG</sequence>
<keyword evidence="3 6" id="KW-0479">Metal-binding</keyword>
<keyword evidence="4 6" id="KW-0408">Iron</keyword>
<dbReference type="SFLD" id="SFLDG01069">
    <property type="entry name" value="UPF0313"/>
    <property type="match status" value="1"/>
</dbReference>
<dbReference type="InterPro" id="IPR013704">
    <property type="entry name" value="UPF0313_N"/>
</dbReference>
<dbReference type="Gene3D" id="3.80.30.20">
    <property type="entry name" value="tm_1862 like domain"/>
    <property type="match status" value="1"/>
</dbReference>
<dbReference type="SMART" id="SM00729">
    <property type="entry name" value="Elp3"/>
    <property type="match status" value="1"/>
</dbReference>
<dbReference type="SUPFAM" id="SSF102114">
    <property type="entry name" value="Radical SAM enzymes"/>
    <property type="match status" value="1"/>
</dbReference>
<evidence type="ECO:0000313" key="9">
    <source>
        <dbReference type="Proteomes" id="UP000177309"/>
    </source>
</evidence>
<evidence type="ECO:0000256" key="2">
    <source>
        <dbReference type="ARBA" id="ARBA00022691"/>
    </source>
</evidence>
<evidence type="ECO:0000256" key="6">
    <source>
        <dbReference type="HAMAP-Rule" id="MF_01251"/>
    </source>
</evidence>
<dbReference type="PANTHER" id="PTHR32331:SF0">
    <property type="entry name" value="UPF0313 PROTEIN YGIQ"/>
    <property type="match status" value="1"/>
</dbReference>
<dbReference type="Pfam" id="PF11842">
    <property type="entry name" value="DUF3362"/>
    <property type="match status" value="1"/>
</dbReference>
<dbReference type="InterPro" id="IPR023404">
    <property type="entry name" value="rSAM_horseshoe"/>
</dbReference>
<evidence type="ECO:0000256" key="5">
    <source>
        <dbReference type="ARBA" id="ARBA00023014"/>
    </source>
</evidence>
<dbReference type="PANTHER" id="PTHR32331">
    <property type="entry name" value="UPF0313 PROTEIN YGIQ"/>
    <property type="match status" value="1"/>
</dbReference>
<dbReference type="PROSITE" id="PS51918">
    <property type="entry name" value="RADICAL_SAM"/>
    <property type="match status" value="1"/>
</dbReference>
<accession>A0A1F4TMT0</accession>
<evidence type="ECO:0000259" key="7">
    <source>
        <dbReference type="PROSITE" id="PS51918"/>
    </source>
</evidence>
<dbReference type="GO" id="GO:0005506">
    <property type="term" value="F:iron ion binding"/>
    <property type="evidence" value="ECO:0007669"/>
    <property type="project" value="UniProtKB-UniRule"/>
</dbReference>
<comment type="caution">
    <text evidence="8">The sequence shown here is derived from an EMBL/GenBank/DDBJ whole genome shotgun (WGS) entry which is preliminary data.</text>
</comment>
<feature type="binding site" evidence="6">
    <location>
        <position position="313"/>
    </location>
    <ligand>
        <name>[4Fe-4S] cluster</name>
        <dbReference type="ChEBI" id="CHEBI:49883"/>
        <note>4Fe-4S-S-AdoMet</note>
    </ligand>
</feature>
<feature type="binding site" evidence="6">
    <location>
        <position position="317"/>
    </location>
    <ligand>
        <name>[4Fe-4S] cluster</name>
        <dbReference type="ChEBI" id="CHEBI:49883"/>
        <note>4Fe-4S-S-AdoMet</note>
    </ligand>
</feature>
<dbReference type="GO" id="GO:0051539">
    <property type="term" value="F:4 iron, 4 sulfur cluster binding"/>
    <property type="evidence" value="ECO:0007669"/>
    <property type="project" value="UniProtKB-KW"/>
</dbReference>
<dbReference type="Pfam" id="PF08497">
    <property type="entry name" value="Radical_SAM_N"/>
    <property type="match status" value="1"/>
</dbReference>
<dbReference type="InterPro" id="IPR006638">
    <property type="entry name" value="Elp3/MiaA/NifB-like_rSAM"/>
</dbReference>
<dbReference type="SFLD" id="SFLDS00029">
    <property type="entry name" value="Radical_SAM"/>
    <property type="match status" value="1"/>
</dbReference>
<dbReference type="Proteomes" id="UP000177309">
    <property type="component" value="Unassembled WGS sequence"/>
</dbReference>
<organism evidence="8 9">
    <name type="scientific">candidate division WOR-1 bacterium RIFOXYC2_FULL_41_25</name>
    <dbReference type="NCBI Taxonomy" id="1802586"/>
    <lineage>
        <taxon>Bacteria</taxon>
        <taxon>Bacillati</taxon>
        <taxon>Saganbacteria</taxon>
    </lineage>
</organism>
<dbReference type="HAMAP" id="MF_01251">
    <property type="entry name" value="UPF0313"/>
    <property type="match status" value="1"/>
</dbReference>
<name>A0A1F4TMT0_UNCSA</name>
<reference evidence="8 9" key="1">
    <citation type="journal article" date="2016" name="Nat. Commun.">
        <title>Thousands of microbial genomes shed light on interconnected biogeochemical processes in an aquifer system.</title>
        <authorList>
            <person name="Anantharaman K."/>
            <person name="Brown C.T."/>
            <person name="Hug L.A."/>
            <person name="Sharon I."/>
            <person name="Castelle C.J."/>
            <person name="Probst A.J."/>
            <person name="Thomas B.C."/>
            <person name="Singh A."/>
            <person name="Wilkins M.J."/>
            <person name="Karaoz U."/>
            <person name="Brodie E.L."/>
            <person name="Williams K.H."/>
            <person name="Hubbard S.S."/>
            <person name="Banfield J.F."/>
        </authorList>
    </citation>
    <scope>NUCLEOTIDE SEQUENCE [LARGE SCALE GENOMIC DNA]</scope>
</reference>
<evidence type="ECO:0000256" key="3">
    <source>
        <dbReference type="ARBA" id="ARBA00022723"/>
    </source>
</evidence>
<dbReference type="NCBIfam" id="TIGR03904">
    <property type="entry name" value="SAM_YgiQ"/>
    <property type="match status" value="1"/>
</dbReference>
<dbReference type="InterPro" id="IPR024560">
    <property type="entry name" value="UPF0313_C"/>
</dbReference>
<dbReference type="SFLD" id="SFLDG01082">
    <property type="entry name" value="B12-binding_domain_containing"/>
    <property type="match status" value="1"/>
</dbReference>
<dbReference type="InterPro" id="IPR022946">
    <property type="entry name" value="UPF0313"/>
</dbReference>
<evidence type="ECO:0000256" key="1">
    <source>
        <dbReference type="ARBA" id="ARBA00022485"/>
    </source>
</evidence>
<dbReference type="EMBL" id="MEUI01000024">
    <property type="protein sequence ID" value="OGC34031.1"/>
    <property type="molecule type" value="Genomic_DNA"/>
</dbReference>
<evidence type="ECO:0000313" key="8">
    <source>
        <dbReference type="EMBL" id="OGC34031.1"/>
    </source>
</evidence>
<protein>
    <submittedName>
        <fullName evidence="8">YgiQ family radical SAM protein</fullName>
    </submittedName>
</protein>
<keyword evidence="1 6" id="KW-0004">4Fe-4S</keyword>
<gene>
    <name evidence="8" type="ORF">A2462_01585</name>
</gene>
<feature type="binding site" evidence="6">
    <location>
        <position position="320"/>
    </location>
    <ligand>
        <name>[4Fe-4S] cluster</name>
        <dbReference type="ChEBI" id="CHEBI:49883"/>
        <note>4Fe-4S-S-AdoMet</note>
    </ligand>
</feature>
<dbReference type="AlphaFoldDB" id="A0A1F4TMT0"/>
<dbReference type="InterPro" id="IPR058240">
    <property type="entry name" value="rSAM_sf"/>
</dbReference>
<dbReference type="GO" id="GO:0003824">
    <property type="term" value="F:catalytic activity"/>
    <property type="evidence" value="ECO:0007669"/>
    <property type="project" value="InterPro"/>
</dbReference>
<keyword evidence="2 6" id="KW-0949">S-adenosyl-L-methionine</keyword>
<comment type="cofactor">
    <cofactor evidence="6">
        <name>[4Fe-4S] cluster</name>
        <dbReference type="ChEBI" id="CHEBI:49883"/>
    </cofactor>
    <text evidence="6">Binds 1 [4Fe-4S] cluster. The cluster is coordinated with 3 cysteines and an exchangeable S-adenosyl-L-methionine.</text>
</comment>